<dbReference type="RefSeq" id="YP_009603167.1">
    <property type="nucleotide sequence ID" value="NC_041948.1"/>
</dbReference>
<organism evidence="4 5">
    <name type="scientific">Arthrobacter phage Circum</name>
    <dbReference type="NCBI Taxonomy" id="1772295"/>
    <lineage>
        <taxon>Viruses</taxon>
        <taxon>Duplodnaviria</taxon>
        <taxon>Heunggongvirae</taxon>
        <taxon>Uroviricota</taxon>
        <taxon>Caudoviricetes</taxon>
        <taxon>Mudcatvirus</taxon>
        <taxon>Mudcatvirus circum</taxon>
    </lineage>
</organism>
<dbReference type="SUPFAM" id="SSF54060">
    <property type="entry name" value="His-Me finger endonucleases"/>
    <property type="match status" value="1"/>
</dbReference>
<keyword evidence="4" id="KW-0378">Hydrolase</keyword>
<dbReference type="Pfam" id="PF13392">
    <property type="entry name" value="HNH_3"/>
    <property type="match status" value="1"/>
</dbReference>
<dbReference type="KEGG" id="vg:40079033"/>
<evidence type="ECO:0000259" key="2">
    <source>
        <dbReference type="Pfam" id="PF13392"/>
    </source>
</evidence>
<dbReference type="GO" id="GO:0016788">
    <property type="term" value="F:hydrolase activity, acting on ester bonds"/>
    <property type="evidence" value="ECO:0007669"/>
    <property type="project" value="InterPro"/>
</dbReference>
<feature type="domain" description="HNH nuclease" evidence="2">
    <location>
        <begin position="56"/>
        <end position="99"/>
    </location>
</feature>
<keyword evidence="4" id="KW-0255">Endonuclease</keyword>
<protein>
    <submittedName>
        <fullName evidence="4">HNH endonuclease</fullName>
    </submittedName>
</protein>
<dbReference type="InterPro" id="IPR010902">
    <property type="entry name" value="NUMOD4"/>
</dbReference>
<dbReference type="Gene3D" id="3.90.75.20">
    <property type="match status" value="1"/>
</dbReference>
<evidence type="ECO:0000259" key="1">
    <source>
        <dbReference type="Pfam" id="PF07463"/>
    </source>
</evidence>
<dbReference type="Pfam" id="PF07463">
    <property type="entry name" value="NUMOD4"/>
    <property type="match status" value="1"/>
</dbReference>
<dbReference type="SUPFAM" id="SSF64496">
    <property type="entry name" value="DNA-binding domain of intron-encoded endonucleases"/>
    <property type="match status" value="1"/>
</dbReference>
<feature type="domain" description="DNA endonuclease I-HmuI-like NUMOD-like" evidence="3">
    <location>
        <begin position="126"/>
        <end position="161"/>
    </location>
</feature>
<keyword evidence="4" id="KW-0540">Nuclease</keyword>
<dbReference type="EMBL" id="KU160642">
    <property type="protein sequence ID" value="ALY08784.1"/>
    <property type="molecule type" value="Genomic_DNA"/>
</dbReference>
<keyword evidence="5" id="KW-1185">Reference proteome</keyword>
<gene>
    <name evidence="4" type="primary">78</name>
    <name evidence="4" type="ORF">CIRCUM_78</name>
</gene>
<dbReference type="InterPro" id="IPR003615">
    <property type="entry name" value="HNH_nuc"/>
</dbReference>
<dbReference type="Pfam" id="PF22083">
    <property type="entry name" value="I-HmuI_NUMOD-like"/>
    <property type="match status" value="1"/>
</dbReference>
<sequence>MQEEQWVEVEGYPNYAVSSYGRVMNVNTGEELSLRDNGRGYMRVALSNEGRVRDFYVQQLVAQAFFGAFDAGEQIEWVNGDRSNNQLENLRLKKRSRQMLYDEYGYVEDQSKVRGERVRIVETGQVFRTARDCARHINGNFSAIYKCLRGDRNYHRGYSFEYYKEEAEAA</sequence>
<reference evidence="4 5" key="1">
    <citation type="submission" date="2015-11" db="EMBL/GenBank/DDBJ databases">
        <authorList>
            <person name="Aziz R.M."/>
            <person name="Carl E.L."/>
            <person name="Farooq M.A."/>
            <person name="Gal B."/>
            <person name="Garcia Martinez K."/>
            <person name="Mathew K.J."/>
            <person name="Obando D.J."/>
            <person name="Robinson K.M."/>
            <person name="Robinson M.D."/>
            <person name="Sanders L.M."/>
            <person name="Silva M.P."/>
            <person name="Tasnim L."/>
            <person name="Vo M."/>
            <person name="Vo Q.D."/>
            <person name="Simon S.E."/>
            <person name="Hughes L.E."/>
            <person name="Benjamin R.C."/>
            <person name="Bradley K.W."/>
            <person name="Asai D.J."/>
            <person name="Bowman C.A."/>
            <person name="Russell D.A."/>
            <person name="Pope W.H."/>
            <person name="Jacobs-Sera D."/>
            <person name="Hendrix R.W."/>
            <person name="Hatfull G.F."/>
        </authorList>
    </citation>
    <scope>NUCLEOTIDE SEQUENCE [LARGE SCALE GENOMIC DNA]</scope>
</reference>
<dbReference type="Proteomes" id="UP000222527">
    <property type="component" value="Segment"/>
</dbReference>
<dbReference type="InterPro" id="IPR054307">
    <property type="entry name" value="I-HmuI_NUMOD-like"/>
</dbReference>
<dbReference type="OrthoDB" id="20331at10239"/>
<evidence type="ECO:0000313" key="5">
    <source>
        <dbReference type="Proteomes" id="UP000222527"/>
    </source>
</evidence>
<dbReference type="GO" id="GO:0004519">
    <property type="term" value="F:endonuclease activity"/>
    <property type="evidence" value="ECO:0007669"/>
    <property type="project" value="UniProtKB-KW"/>
</dbReference>
<accession>A0A0U4B254</accession>
<dbReference type="GeneID" id="40079033"/>
<dbReference type="InterPro" id="IPR036388">
    <property type="entry name" value="WH-like_DNA-bd_sf"/>
</dbReference>
<dbReference type="Gene3D" id="1.10.10.10">
    <property type="entry name" value="Winged helix-like DNA-binding domain superfamily/Winged helix DNA-binding domain"/>
    <property type="match status" value="1"/>
</dbReference>
<evidence type="ECO:0000313" key="4">
    <source>
        <dbReference type="EMBL" id="ALY08784.1"/>
    </source>
</evidence>
<name>A0A0U4B254_9CAUD</name>
<feature type="domain" description="NUMOD4" evidence="1">
    <location>
        <begin position="4"/>
        <end position="47"/>
    </location>
</feature>
<proteinExistence type="predicted"/>
<dbReference type="InterPro" id="IPR044925">
    <property type="entry name" value="His-Me_finger_sf"/>
</dbReference>
<evidence type="ECO:0000259" key="3">
    <source>
        <dbReference type="Pfam" id="PF22083"/>
    </source>
</evidence>